<feature type="binding site" evidence="8">
    <location>
        <position position="169"/>
    </location>
    <ligand>
        <name>ATP</name>
        <dbReference type="ChEBI" id="CHEBI:30616"/>
    </ligand>
</feature>
<dbReference type="Proteomes" id="UP000824076">
    <property type="component" value="Unassembled WGS sequence"/>
</dbReference>
<dbReference type="NCBIfam" id="TIGR00362">
    <property type="entry name" value="DnaA"/>
    <property type="match status" value="1"/>
</dbReference>
<reference evidence="14" key="2">
    <citation type="journal article" date="2021" name="PeerJ">
        <title>Extensive microbial diversity within the chicken gut microbiome revealed by metagenomics and culture.</title>
        <authorList>
            <person name="Gilroy R."/>
            <person name="Ravi A."/>
            <person name="Getino M."/>
            <person name="Pursley I."/>
            <person name="Horton D.L."/>
            <person name="Alikhan N.F."/>
            <person name="Baker D."/>
            <person name="Gharbi K."/>
            <person name="Hall N."/>
            <person name="Watson M."/>
            <person name="Adriaenssens E.M."/>
            <person name="Foster-Nyarko E."/>
            <person name="Jarju S."/>
            <person name="Secka A."/>
            <person name="Antonio M."/>
            <person name="Oren A."/>
            <person name="Chaudhuri R.R."/>
            <person name="La Ragione R."/>
            <person name="Hildebrand F."/>
            <person name="Pallen M.J."/>
        </authorList>
    </citation>
    <scope>NUCLEOTIDE SEQUENCE</scope>
    <source>
        <strain evidence="14">17073</strain>
    </source>
</reference>
<dbReference type="Gene3D" id="3.40.50.300">
    <property type="entry name" value="P-loop containing nucleotide triphosphate hydrolases"/>
    <property type="match status" value="1"/>
</dbReference>
<dbReference type="GO" id="GO:0008289">
    <property type="term" value="F:lipid binding"/>
    <property type="evidence" value="ECO:0007669"/>
    <property type="project" value="UniProtKB-KW"/>
</dbReference>
<feature type="binding site" evidence="8">
    <location>
        <position position="170"/>
    </location>
    <ligand>
        <name>ATP</name>
        <dbReference type="ChEBI" id="CHEBI:30616"/>
    </ligand>
</feature>
<dbReference type="PROSITE" id="PS01008">
    <property type="entry name" value="DNAA"/>
    <property type="match status" value="1"/>
</dbReference>
<dbReference type="GO" id="GO:0005737">
    <property type="term" value="C:cytoplasm"/>
    <property type="evidence" value="ECO:0007669"/>
    <property type="project" value="UniProtKB-SubCell"/>
</dbReference>
<keyword evidence="5 8" id="KW-0067">ATP-binding</keyword>
<dbReference type="InterPro" id="IPR027417">
    <property type="entry name" value="P-loop_NTPase"/>
</dbReference>
<evidence type="ECO:0000256" key="8">
    <source>
        <dbReference type="HAMAP-Rule" id="MF_00377"/>
    </source>
</evidence>
<dbReference type="SUPFAM" id="SSF52540">
    <property type="entry name" value="P-loop containing nucleoside triphosphate hydrolases"/>
    <property type="match status" value="1"/>
</dbReference>
<feature type="domain" description="Chromosomal replication initiator DnaA C-terminal" evidence="13">
    <location>
        <begin position="367"/>
        <end position="435"/>
    </location>
</feature>
<feature type="binding site" evidence="8">
    <location>
        <position position="171"/>
    </location>
    <ligand>
        <name>ATP</name>
        <dbReference type="ChEBI" id="CHEBI:30616"/>
    </ligand>
</feature>
<dbReference type="SUPFAM" id="SSF48295">
    <property type="entry name" value="TrpR-like"/>
    <property type="match status" value="1"/>
</dbReference>
<evidence type="ECO:0000256" key="11">
    <source>
        <dbReference type="RuleBase" id="RU004227"/>
    </source>
</evidence>
<dbReference type="HAMAP" id="MF_00377">
    <property type="entry name" value="DnaA_bact"/>
    <property type="match status" value="1"/>
</dbReference>
<dbReference type="GO" id="GO:0006275">
    <property type="term" value="P:regulation of DNA replication"/>
    <property type="evidence" value="ECO:0007669"/>
    <property type="project" value="UniProtKB-UniRule"/>
</dbReference>
<dbReference type="InterPro" id="IPR013317">
    <property type="entry name" value="DnaA_dom"/>
</dbReference>
<keyword evidence="2 8" id="KW-0963">Cytoplasm</keyword>
<evidence type="ECO:0000256" key="2">
    <source>
        <dbReference type="ARBA" id="ARBA00022490"/>
    </source>
</evidence>
<dbReference type="PRINTS" id="PR00051">
    <property type="entry name" value="DNAA"/>
</dbReference>
<evidence type="ECO:0000313" key="14">
    <source>
        <dbReference type="EMBL" id="HIU39462.1"/>
    </source>
</evidence>
<accession>A0A9D1LI38</accession>
<evidence type="ECO:0000256" key="7">
    <source>
        <dbReference type="ARBA" id="ARBA00023125"/>
    </source>
</evidence>
<keyword evidence="6 8" id="KW-0446">Lipid-binding</keyword>
<name>A0A9D1LI38_9BACT</name>
<protein>
    <recommendedName>
        <fullName evidence="8 9">Chromosomal replication initiator protein DnaA</fullName>
    </recommendedName>
</protein>
<comment type="similarity">
    <text evidence="1 8 11">Belongs to the DnaA family.</text>
</comment>
<dbReference type="FunFam" id="3.40.50.300:FF:000668">
    <property type="entry name" value="Chromosomal replication initiator protein DnaA"/>
    <property type="match status" value="1"/>
</dbReference>
<dbReference type="CDD" id="cd06571">
    <property type="entry name" value="Bac_DnaA_C"/>
    <property type="match status" value="1"/>
</dbReference>
<dbReference type="InterPro" id="IPR013159">
    <property type="entry name" value="DnaA_C"/>
</dbReference>
<feature type="region of interest" description="Domain IV, binds dsDNA" evidence="8">
    <location>
        <begin position="340"/>
        <end position="457"/>
    </location>
</feature>
<dbReference type="InterPro" id="IPR038454">
    <property type="entry name" value="DnaA_N_sf"/>
</dbReference>
<evidence type="ECO:0000256" key="4">
    <source>
        <dbReference type="ARBA" id="ARBA00022741"/>
    </source>
</evidence>
<evidence type="ECO:0000256" key="3">
    <source>
        <dbReference type="ARBA" id="ARBA00022705"/>
    </source>
</evidence>
<evidence type="ECO:0000256" key="1">
    <source>
        <dbReference type="ARBA" id="ARBA00006583"/>
    </source>
</evidence>
<dbReference type="PANTHER" id="PTHR30050:SF2">
    <property type="entry name" value="CHROMOSOMAL REPLICATION INITIATOR PROTEIN DNAA"/>
    <property type="match status" value="1"/>
</dbReference>
<dbReference type="InterPro" id="IPR003593">
    <property type="entry name" value="AAA+_ATPase"/>
</dbReference>
<dbReference type="InterPro" id="IPR018312">
    <property type="entry name" value="Chromosome_initiator_DnaA_CS"/>
</dbReference>
<evidence type="ECO:0000313" key="15">
    <source>
        <dbReference type="Proteomes" id="UP000824076"/>
    </source>
</evidence>
<reference evidence="14" key="1">
    <citation type="submission" date="2020-10" db="EMBL/GenBank/DDBJ databases">
        <authorList>
            <person name="Gilroy R."/>
        </authorList>
    </citation>
    <scope>NUCLEOTIDE SEQUENCE</scope>
    <source>
        <strain evidence="14">17073</strain>
    </source>
</reference>
<comment type="subunit">
    <text evidence="8">Oligomerizes as a right-handed, spiral filament on DNA at oriC.</text>
</comment>
<dbReference type="EMBL" id="DVMS01000204">
    <property type="protein sequence ID" value="HIU39462.1"/>
    <property type="molecule type" value="Genomic_DNA"/>
</dbReference>
<sequence>MTVRNNDKWAKCLEIMKDNLSDAHYESWFAPIQVENYDGDHNVLTLRVPTSYYAEQLEGRFYNLLEKTLIRVYGEGIRLKYSYNVIKDDPQSHVVAEEPHRSMAVSPNNPFTRQEYADLDPQLNPIYTFENYCESKSNKLAFAIANAIADNPKCQTFNPMFIFGATGVGKTHLIQAIGIRMKERNPRARVLYLSARTFESQYTTAVRRNTVNDFINFYQSIDMLIMDDVQEFAGKTATQNTFFHIFNHLHNNQRHLILSCDCPPADLDGMEPRLLSRFKWGMTVELSKPDFELRCRVFRKKAQQAGVEVSDEIVNFVAENVKDNVREIEGVFVSLMAYSTALNQSLTIDLARNVLMNAVKMTKRQITFDLIAETVCSQYHVDMASLYGKSRKREVADARQLVMMLAKKHTKMSSTNIGMKLNRNHATVLYACKTIEERISVDKDYRALVDAVERKFN</sequence>
<comment type="caution">
    <text evidence="8">Lacks conserved residue(s) required for the propagation of feature annotation.</text>
</comment>
<dbReference type="InterPro" id="IPR010921">
    <property type="entry name" value="Trp_repressor/repl_initiator"/>
</dbReference>
<evidence type="ECO:0000256" key="10">
    <source>
        <dbReference type="RuleBase" id="RU000577"/>
    </source>
</evidence>
<dbReference type="InterPro" id="IPR001957">
    <property type="entry name" value="Chromosome_initiator_DnaA"/>
</dbReference>
<dbReference type="CDD" id="cd00009">
    <property type="entry name" value="AAA"/>
    <property type="match status" value="1"/>
</dbReference>
<keyword evidence="7 8" id="KW-0238">DNA-binding</keyword>
<dbReference type="GO" id="GO:0006270">
    <property type="term" value="P:DNA replication initiation"/>
    <property type="evidence" value="ECO:0007669"/>
    <property type="project" value="UniProtKB-UniRule"/>
</dbReference>
<dbReference type="AlphaFoldDB" id="A0A9D1LI38"/>
<evidence type="ECO:0000259" key="13">
    <source>
        <dbReference type="SMART" id="SM00760"/>
    </source>
</evidence>
<dbReference type="Pfam" id="PF11638">
    <property type="entry name" value="DnaA_N"/>
    <property type="match status" value="1"/>
</dbReference>
<dbReference type="InterPro" id="IPR024633">
    <property type="entry name" value="DnaA_N_dom"/>
</dbReference>
<dbReference type="Gene3D" id="1.10.1750.10">
    <property type="match status" value="1"/>
</dbReference>
<evidence type="ECO:0000256" key="5">
    <source>
        <dbReference type="ARBA" id="ARBA00022840"/>
    </source>
</evidence>
<dbReference type="SMART" id="SM00382">
    <property type="entry name" value="AAA"/>
    <property type="match status" value="1"/>
</dbReference>
<feature type="domain" description="AAA+ ATPase" evidence="12">
    <location>
        <begin position="156"/>
        <end position="286"/>
    </location>
</feature>
<evidence type="ECO:0000256" key="9">
    <source>
        <dbReference type="NCBIfam" id="TIGR00362"/>
    </source>
</evidence>
<keyword evidence="4 8" id="KW-0547">Nucleotide-binding</keyword>
<comment type="subcellular location">
    <subcellularLocation>
        <location evidence="8">Cytoplasm</location>
    </subcellularLocation>
</comment>
<organism evidence="14 15">
    <name type="scientific">Candidatus Limisoma intestinavium</name>
    <dbReference type="NCBI Taxonomy" id="2840856"/>
    <lineage>
        <taxon>Bacteria</taxon>
        <taxon>Pseudomonadati</taxon>
        <taxon>Bacteroidota</taxon>
        <taxon>Bacteroidia</taxon>
        <taxon>Bacteroidales</taxon>
        <taxon>Candidatus Limisoma</taxon>
    </lineage>
</organism>
<dbReference type="Gene3D" id="3.30.300.180">
    <property type="match status" value="1"/>
</dbReference>
<dbReference type="Pfam" id="PF00308">
    <property type="entry name" value="Bac_DnaA"/>
    <property type="match status" value="1"/>
</dbReference>
<dbReference type="Pfam" id="PF08299">
    <property type="entry name" value="Bac_DnaA_C"/>
    <property type="match status" value="1"/>
</dbReference>
<dbReference type="GO" id="GO:0005886">
    <property type="term" value="C:plasma membrane"/>
    <property type="evidence" value="ECO:0007669"/>
    <property type="project" value="TreeGrafter"/>
</dbReference>
<dbReference type="GO" id="GO:0003688">
    <property type="term" value="F:DNA replication origin binding"/>
    <property type="evidence" value="ECO:0007669"/>
    <property type="project" value="UniProtKB-UniRule"/>
</dbReference>
<evidence type="ECO:0000256" key="6">
    <source>
        <dbReference type="ARBA" id="ARBA00023121"/>
    </source>
</evidence>
<dbReference type="PANTHER" id="PTHR30050">
    <property type="entry name" value="CHROMOSOMAL REPLICATION INITIATOR PROTEIN DNAA"/>
    <property type="match status" value="1"/>
</dbReference>
<comment type="caution">
    <text evidence="14">The sequence shown here is derived from an EMBL/GenBank/DDBJ whole genome shotgun (WGS) entry which is preliminary data.</text>
</comment>
<dbReference type="SMART" id="SM00760">
    <property type="entry name" value="Bac_DnaA_C"/>
    <property type="match status" value="1"/>
</dbReference>
<feature type="binding site" evidence="8">
    <location>
        <position position="167"/>
    </location>
    <ligand>
        <name>ATP</name>
        <dbReference type="ChEBI" id="CHEBI:30616"/>
    </ligand>
</feature>
<dbReference type="GO" id="GO:0005524">
    <property type="term" value="F:ATP binding"/>
    <property type="evidence" value="ECO:0007669"/>
    <property type="project" value="UniProtKB-UniRule"/>
</dbReference>
<evidence type="ECO:0000259" key="12">
    <source>
        <dbReference type="SMART" id="SM00382"/>
    </source>
</evidence>
<comment type="domain">
    <text evidence="8">Domain I is involved in oligomerization and binding regulators, domain II is flexibile and of varying length in different bacteria, domain III forms the AAA+ region, while domain IV binds dsDNA.</text>
</comment>
<dbReference type="Gene3D" id="1.10.8.60">
    <property type="match status" value="1"/>
</dbReference>
<comment type="function">
    <text evidence="8 10">Plays an essential role in the initiation and regulation of chromosomal replication. ATP-DnaA binds to the origin of replication (oriC) to initiate formation of the DNA replication initiation complex once per cell cycle. Binds the DnaA box (a 9 base pair repeat at the origin) and separates the double-stranded (ds)DNA. Forms a right-handed helical filament on oriC DNA; dsDNA binds to the exterior of the filament while single-stranded (ss)DNA is stabiized in the filament's interior. The ATP-DnaA-oriC complex binds and stabilizes one strand of the AT-rich DNA unwinding element (DUE), permitting loading of DNA polymerase. After initiation quickly degrades to an ADP-DnaA complex that is not apt for DNA replication. Binds acidic phospholipids.</text>
</comment>
<gene>
    <name evidence="8 14" type="primary">dnaA</name>
    <name evidence="14" type="ORF">IAD18_07340</name>
</gene>
<feature type="region of interest" description="Domain I, interacts with DnaA modulators" evidence="8">
    <location>
        <begin position="1"/>
        <end position="90"/>
    </location>
</feature>
<keyword evidence="3 8" id="KW-0235">DNA replication</keyword>
<dbReference type="InterPro" id="IPR020591">
    <property type="entry name" value="Chromosome_initiator_DnaA-like"/>
</dbReference>
<proteinExistence type="inferred from homology"/>